<evidence type="ECO:0000313" key="4">
    <source>
        <dbReference type="Proteomes" id="UP000728647"/>
    </source>
</evidence>
<feature type="compositionally biased region" description="Basic and acidic residues" evidence="1">
    <location>
        <begin position="157"/>
        <end position="169"/>
    </location>
</feature>
<reference evidence="2 5" key="1">
    <citation type="submission" date="2020-06" db="EMBL/GenBank/DDBJ databases">
        <title>Haloterrigena sp. nov., an extremely halophilic archaeon isolated from a saline sediment.</title>
        <authorList>
            <person name="Liu B.-B."/>
        </authorList>
    </citation>
    <scope>NUCLEOTIDE SEQUENCE</scope>
    <source>
        <strain evidence="2">SYSU A121-1</strain>
        <strain evidence="3 5">SYSU A558-1</strain>
    </source>
</reference>
<gene>
    <name evidence="2" type="ORF">HT576_04430</name>
    <name evidence="3" type="ORF">HTZ84_16575</name>
</gene>
<evidence type="ECO:0000313" key="5">
    <source>
        <dbReference type="Proteomes" id="UP001016761"/>
    </source>
</evidence>
<dbReference type="OrthoDB" id="229248at2157"/>
<accession>A0A8J8KES1</accession>
<evidence type="ECO:0000313" key="3">
    <source>
        <dbReference type="EMBL" id="NUC73895.1"/>
    </source>
</evidence>
<protein>
    <submittedName>
        <fullName evidence="2">Uncharacterized protein</fullName>
    </submittedName>
</protein>
<organism evidence="2 4">
    <name type="scientific">Haloterrigena gelatinilytica</name>
    <dbReference type="NCBI Taxonomy" id="2741724"/>
    <lineage>
        <taxon>Archaea</taxon>
        <taxon>Methanobacteriati</taxon>
        <taxon>Methanobacteriota</taxon>
        <taxon>Stenosarchaea group</taxon>
        <taxon>Halobacteria</taxon>
        <taxon>Halobacteriales</taxon>
        <taxon>Natrialbaceae</taxon>
        <taxon>Haloterrigena</taxon>
    </lineage>
</organism>
<feature type="region of interest" description="Disordered" evidence="1">
    <location>
        <begin position="1"/>
        <end position="46"/>
    </location>
</feature>
<feature type="compositionally biased region" description="Acidic residues" evidence="1">
    <location>
        <begin position="195"/>
        <end position="216"/>
    </location>
</feature>
<feature type="compositionally biased region" description="Acidic residues" evidence="1">
    <location>
        <begin position="90"/>
        <end position="101"/>
    </location>
</feature>
<dbReference type="RefSeq" id="WP_174681682.1">
    <property type="nucleotide sequence ID" value="NZ_JABUQZ010000001.1"/>
</dbReference>
<feature type="region of interest" description="Disordered" evidence="1">
    <location>
        <begin position="80"/>
        <end position="229"/>
    </location>
</feature>
<feature type="compositionally biased region" description="Basic and acidic residues" evidence="1">
    <location>
        <begin position="179"/>
        <end position="194"/>
    </location>
</feature>
<proteinExistence type="predicted"/>
<evidence type="ECO:0000313" key="2">
    <source>
        <dbReference type="EMBL" id="NUB90282.1"/>
    </source>
</evidence>
<comment type="caution">
    <text evidence="2">The sequence shown here is derived from an EMBL/GenBank/DDBJ whole genome shotgun (WGS) entry which is preliminary data.</text>
</comment>
<dbReference type="AlphaFoldDB" id="A0A8J8KES1"/>
<keyword evidence="5" id="KW-1185">Reference proteome</keyword>
<dbReference type="Proteomes" id="UP000728647">
    <property type="component" value="Unassembled WGS sequence"/>
</dbReference>
<name>A0A8J8KES1_9EURY</name>
<dbReference type="EMBL" id="JABURA010000001">
    <property type="protein sequence ID" value="NUB90282.1"/>
    <property type="molecule type" value="Genomic_DNA"/>
</dbReference>
<dbReference type="Proteomes" id="UP001016761">
    <property type="component" value="Unassembled WGS sequence"/>
</dbReference>
<dbReference type="EMBL" id="JABUQZ010000001">
    <property type="protein sequence ID" value="NUC73895.1"/>
    <property type="molecule type" value="Genomic_DNA"/>
</dbReference>
<feature type="compositionally biased region" description="Acidic residues" evidence="1">
    <location>
        <begin position="145"/>
        <end position="156"/>
    </location>
</feature>
<evidence type="ECO:0000256" key="1">
    <source>
        <dbReference type="SAM" id="MobiDB-lite"/>
    </source>
</evidence>
<sequence>MSPSFTSDDVGKPVETADGERVGVVADVDPETAYVEPASDVGDSTRAALDWGSGEEAVPLADSAVSEWTGDAIRLEAEVAADAVTSGDGPSEDASADDETPEIGSQDADYDPGEPVASNPTEAPPDEPGTTPDNEIGDREGTDPMVEDDEFYDSPEDGPRVDPDDRMEPPEEAESPSETEDRVEGTTTDDHDRDDVDVDPDEVIDGEPEAEIDSEEDVARRGGPGDSSD</sequence>